<evidence type="ECO:0000256" key="3">
    <source>
        <dbReference type="ARBA" id="ARBA00020071"/>
    </source>
</evidence>
<evidence type="ECO:0000256" key="2">
    <source>
        <dbReference type="ARBA" id="ARBA00010973"/>
    </source>
</evidence>
<evidence type="ECO:0000259" key="5">
    <source>
        <dbReference type="Pfam" id="PF01522"/>
    </source>
</evidence>
<dbReference type="EMBL" id="VCLB01000001">
    <property type="protein sequence ID" value="TNB49410.1"/>
    <property type="molecule type" value="Genomic_DNA"/>
</dbReference>
<dbReference type="InterPro" id="IPR002509">
    <property type="entry name" value="NODB_dom"/>
</dbReference>
<keyword evidence="7" id="KW-1185">Reference proteome</keyword>
<dbReference type="GO" id="GO:0005975">
    <property type="term" value="P:carbohydrate metabolic process"/>
    <property type="evidence" value="ECO:0007669"/>
    <property type="project" value="InterPro"/>
</dbReference>
<dbReference type="PANTHER" id="PTHR43123:SF4">
    <property type="entry name" value="POLYSACCHARIDE DEACETYLASE"/>
    <property type="match status" value="1"/>
</dbReference>
<dbReference type="Pfam" id="PF01522">
    <property type="entry name" value="Polysacc_deac_1"/>
    <property type="match status" value="1"/>
</dbReference>
<dbReference type="CDD" id="cd10979">
    <property type="entry name" value="CE4_PuuE_like"/>
    <property type="match status" value="1"/>
</dbReference>
<protein>
    <recommendedName>
        <fullName evidence="3">Chitooligosaccharide deacetylase</fullName>
    </recommendedName>
    <alternativeName>
        <fullName evidence="4">Nodulation protein B</fullName>
    </alternativeName>
</protein>
<dbReference type="SUPFAM" id="SSF88713">
    <property type="entry name" value="Glycoside hydrolase/deacetylase"/>
    <property type="match status" value="1"/>
</dbReference>
<dbReference type="AlphaFoldDB" id="A0A5C4JW09"/>
<accession>A0A5C4JW09</accession>
<dbReference type="PANTHER" id="PTHR43123">
    <property type="entry name" value="POLYSACCHARIDE DEACETYLASE-RELATED"/>
    <property type="match status" value="1"/>
</dbReference>
<dbReference type="GO" id="GO:0016810">
    <property type="term" value="F:hydrolase activity, acting on carbon-nitrogen (but not peptide) bonds"/>
    <property type="evidence" value="ECO:0007669"/>
    <property type="project" value="InterPro"/>
</dbReference>
<evidence type="ECO:0000313" key="6">
    <source>
        <dbReference type="EMBL" id="TNB49410.1"/>
    </source>
</evidence>
<name>A0A5C4JW09_9HYPH</name>
<evidence type="ECO:0000313" key="7">
    <source>
        <dbReference type="Proteomes" id="UP000307874"/>
    </source>
</evidence>
<organism evidence="6 7">
    <name type="scientific">Martelella lutilitoris</name>
    <dbReference type="NCBI Taxonomy" id="2583532"/>
    <lineage>
        <taxon>Bacteria</taxon>
        <taxon>Pseudomonadati</taxon>
        <taxon>Pseudomonadota</taxon>
        <taxon>Alphaproteobacteria</taxon>
        <taxon>Hyphomicrobiales</taxon>
        <taxon>Aurantimonadaceae</taxon>
        <taxon>Martelella</taxon>
    </lineage>
</organism>
<evidence type="ECO:0000256" key="1">
    <source>
        <dbReference type="ARBA" id="ARBA00003236"/>
    </source>
</evidence>
<dbReference type="RefSeq" id="WP_138746455.1">
    <property type="nucleotide sequence ID" value="NZ_VCLB01000001.1"/>
</dbReference>
<reference evidence="6 7" key="1">
    <citation type="submission" date="2019-05" db="EMBL/GenBank/DDBJ databases">
        <authorList>
            <person name="Lee S.D."/>
        </authorList>
    </citation>
    <scope>NUCLEOTIDE SEQUENCE [LARGE SCALE GENOMIC DNA]</scope>
    <source>
        <strain evidence="6 7">GH2-6</strain>
    </source>
</reference>
<dbReference type="OrthoDB" id="9787041at2"/>
<reference evidence="6 7" key="2">
    <citation type="submission" date="2019-06" db="EMBL/GenBank/DDBJ databases">
        <title>Martelella lutilitoris sp. nov., isolated from a tidal mudflat.</title>
        <authorList>
            <person name="Kim Y.-J."/>
        </authorList>
    </citation>
    <scope>NUCLEOTIDE SEQUENCE [LARGE SCALE GENOMIC DNA]</scope>
    <source>
        <strain evidence="6 7">GH2-6</strain>
    </source>
</reference>
<dbReference type="Proteomes" id="UP000307874">
    <property type="component" value="Unassembled WGS sequence"/>
</dbReference>
<evidence type="ECO:0000256" key="4">
    <source>
        <dbReference type="ARBA" id="ARBA00032976"/>
    </source>
</evidence>
<comment type="similarity">
    <text evidence="2">Belongs to the polysaccharide deacetylase family.</text>
</comment>
<dbReference type="Gene3D" id="3.20.20.370">
    <property type="entry name" value="Glycoside hydrolase/deacetylase"/>
    <property type="match status" value="1"/>
</dbReference>
<sequence>MIASNPRIPYRLADDRDALPAFNNRRIVVQFVVNMEHWRFDHPMPRGISTPPQGRAAVPDIPNFAWAEYGMRVGMKRFFDLFRATGLPASASLNANVIDVYPECAEQSVALGWEFIGHGLYQQAVHTEPNETEIIERSLERLKAYTGVKTRGWLGPGLGESEKTPDILKSLGIEYLLDWVLDDRPCWMETKKGPLLSVPYTLELNDSTVYAVEKHRTGEFLNRVRRTLAAYEREEESGTVIMTVALHPHLMGVPHRITELVEMTEVLMAHPQVTFAQPGEVAHWFEGLCDETAKRKMA</sequence>
<proteinExistence type="inferred from homology"/>
<feature type="domain" description="NodB homology" evidence="5">
    <location>
        <begin position="73"/>
        <end position="175"/>
    </location>
</feature>
<gene>
    <name evidence="6" type="ORF">FF124_00110</name>
</gene>
<comment type="function">
    <text evidence="1">Is involved in generating a small heat-stable compound (Nod), an acylated oligomer of N-acetylglucosamine, that stimulates mitosis in various plant protoplasts.</text>
</comment>
<dbReference type="InterPro" id="IPR011330">
    <property type="entry name" value="Glyco_hydro/deAcase_b/a-brl"/>
</dbReference>
<comment type="caution">
    <text evidence="6">The sequence shown here is derived from an EMBL/GenBank/DDBJ whole genome shotgun (WGS) entry which is preliminary data.</text>
</comment>